<evidence type="ECO:0000256" key="4">
    <source>
        <dbReference type="ARBA" id="ARBA00022679"/>
    </source>
</evidence>
<sequence>MAYKICQNIDECREQLKVLVDAFGNGYVDYKKGAYSEAQVRIDFLNPLLKSFGWDVDNEARKTQLYREVIQEESIDVEEEDKITKKNPDYTLKQFGQRSLFVEAKKVSINITTEKAPAFQTRRYGWSANLPFSVLTNFEHLVFYDCTVKPELEDLASYNRYKSFCYTDFIDNLEELYSLLSFEAIKSGSLDRIDTGDLKGEESFDSHFLNQIENWRKKLAENVVENNAGLSQDDINFLIQRMINKIIFLRICEDREIEKYETLKSISTYDELKILFVASDKKYNSGLFSFIEDDLVQQITIDDQILIDIFSELYYPVSPYDFSVIDSDILSQIYEQYLGNKIELADDYSVSIVQEPEVVASNGVVPTPKRIVKQIVSETLDKLYAEATFEDSLFFRIADICCGSGTFLLSVFDYIQHYREAYFLAQEEIEDDCLTELSEGQFSLSLSEKHSILTDNIFGVDINPYAVEVTHFSLLLRLIENENAVSIQSFLDSTGQKVLPNLDNNIKCGNSLLDDDYFKFDEDAEDNDELLFKINPFNWGEEFPFLEDTNGFNAIVGNPPYVRIQNFVKYSPEEIEYYRSKHSPYTYSKKDLFDKYYLFIERAINLLCDGGRVGYIVPHKFFIVKGGKKLRAYITSSTSLDRIIHFGVTQLFPNRSTYTAIVVFVKAEKENLDFSRIDNLAPNDIFQTAPVITYLNANFDAAPWVFVSENADKLFKRIISKGTLPLKAVAEIPVGLQTSADPIYIFTPTKEDDTHFYFSKGDTEYKVEKGICKPSLYDVSFNGFDTVSANGQMIFPYTIAGDSATVISEADFENDYPDCWAYLNLFKGKLEKRSINGKDPKWYQYGRSQSLTKFHNTDKIVFPVLSQGPSYVIDETNFQFTGGGNGPYYSITSDSNYSIYYIAGLLTHPVLEAMVKSRASEFRGEYYSHGKQFIENLPIKEIDFTDKDQKNAHNEIVKNVKSIIKAKESLNGIKVYAKQRIIQRKINRLYNNLFNQIDALYGFTQDDIDCIIGDNLFAAPIES</sequence>
<gene>
    <name evidence="9" type="ORF">FRY97_21130</name>
</gene>
<evidence type="ECO:0000256" key="6">
    <source>
        <dbReference type="ARBA" id="ARBA00047942"/>
    </source>
</evidence>
<dbReference type="EMBL" id="VOOR01000092">
    <property type="protein sequence ID" value="TXB59450.1"/>
    <property type="molecule type" value="Genomic_DNA"/>
</dbReference>
<dbReference type="InterPro" id="IPR050953">
    <property type="entry name" value="N4_N6_ade-DNA_methylase"/>
</dbReference>
<dbReference type="GO" id="GO:0009035">
    <property type="term" value="F:type I site-specific deoxyribonuclease activity"/>
    <property type="evidence" value="ECO:0007669"/>
    <property type="project" value="UniProtKB-EC"/>
</dbReference>
<dbReference type="RefSeq" id="WP_147169617.1">
    <property type="nucleotide sequence ID" value="NZ_VOOR01000092.1"/>
</dbReference>
<dbReference type="Pfam" id="PF04313">
    <property type="entry name" value="HSDR_N"/>
    <property type="match status" value="1"/>
</dbReference>
<evidence type="ECO:0000256" key="2">
    <source>
        <dbReference type="ARBA" id="ARBA00011900"/>
    </source>
</evidence>
<dbReference type="OrthoDB" id="32195at2"/>
<evidence type="ECO:0000256" key="3">
    <source>
        <dbReference type="ARBA" id="ARBA00022603"/>
    </source>
</evidence>
<evidence type="ECO:0000313" key="9">
    <source>
        <dbReference type="EMBL" id="TXB59450.1"/>
    </source>
</evidence>
<dbReference type="GO" id="GO:0032259">
    <property type="term" value="P:methylation"/>
    <property type="evidence" value="ECO:0007669"/>
    <property type="project" value="UniProtKB-KW"/>
</dbReference>
<dbReference type="GO" id="GO:0009007">
    <property type="term" value="F:site-specific DNA-methyltransferase (adenine-specific) activity"/>
    <property type="evidence" value="ECO:0007669"/>
    <property type="project" value="UniProtKB-EC"/>
</dbReference>
<name>A0A5C6RGJ5_9BACT</name>
<comment type="similarity">
    <text evidence="1">Belongs to the N(4)/N(6)-methyltransferase family.</text>
</comment>
<dbReference type="GO" id="GO:0005524">
    <property type="term" value="F:ATP binding"/>
    <property type="evidence" value="ECO:0007669"/>
    <property type="project" value="UniProtKB-KW"/>
</dbReference>
<dbReference type="InterPro" id="IPR011639">
    <property type="entry name" value="MethylTrfase_TaqI-like_dom"/>
</dbReference>
<protein>
    <recommendedName>
        <fullName evidence="2">site-specific DNA-methyltransferase (adenine-specific)</fullName>
        <ecNumber evidence="2">2.1.1.72</ecNumber>
    </recommendedName>
</protein>
<dbReference type="InterPro" id="IPR002052">
    <property type="entry name" value="DNA_methylase_N6_adenine_CS"/>
</dbReference>
<evidence type="ECO:0000256" key="1">
    <source>
        <dbReference type="ARBA" id="ARBA00006594"/>
    </source>
</evidence>
<reference evidence="9 10" key="1">
    <citation type="submission" date="2019-08" db="EMBL/GenBank/DDBJ databases">
        <title>Genome of Phaeodactylibacter luteus.</title>
        <authorList>
            <person name="Bowman J.P."/>
        </authorList>
    </citation>
    <scope>NUCLEOTIDE SEQUENCE [LARGE SCALE GENOMIC DNA]</scope>
    <source>
        <strain evidence="9 10">KCTC 42180</strain>
    </source>
</reference>
<keyword evidence="4" id="KW-0808">Transferase</keyword>
<comment type="caution">
    <text evidence="9">The sequence shown here is derived from an EMBL/GenBank/DDBJ whole genome shotgun (WGS) entry which is preliminary data.</text>
</comment>
<accession>A0A5C6RGJ5</accession>
<keyword evidence="3 9" id="KW-0489">Methyltransferase</keyword>
<dbReference type="Pfam" id="PF07669">
    <property type="entry name" value="Eco57I"/>
    <property type="match status" value="1"/>
</dbReference>
<dbReference type="GO" id="GO:0003677">
    <property type="term" value="F:DNA binding"/>
    <property type="evidence" value="ECO:0007669"/>
    <property type="project" value="UniProtKB-KW"/>
</dbReference>
<dbReference type="PROSITE" id="PS00092">
    <property type="entry name" value="N6_MTASE"/>
    <property type="match status" value="1"/>
</dbReference>
<organism evidence="9 10">
    <name type="scientific">Phaeodactylibacter luteus</name>
    <dbReference type="NCBI Taxonomy" id="1564516"/>
    <lineage>
        <taxon>Bacteria</taxon>
        <taxon>Pseudomonadati</taxon>
        <taxon>Bacteroidota</taxon>
        <taxon>Saprospiria</taxon>
        <taxon>Saprospirales</taxon>
        <taxon>Haliscomenobacteraceae</taxon>
        <taxon>Phaeodactylibacter</taxon>
    </lineage>
</organism>
<evidence type="ECO:0000256" key="5">
    <source>
        <dbReference type="ARBA" id="ARBA00022691"/>
    </source>
</evidence>
<dbReference type="PRINTS" id="PR00507">
    <property type="entry name" value="N12N6MTFRASE"/>
</dbReference>
<keyword evidence="5" id="KW-0949">S-adenosyl-L-methionine</keyword>
<evidence type="ECO:0000259" key="7">
    <source>
        <dbReference type="Pfam" id="PF04313"/>
    </source>
</evidence>
<dbReference type="PANTHER" id="PTHR33841:SF5">
    <property type="entry name" value="DNA METHYLASE (MODIFICATION METHYLASE) (METHYLTRANSFERASE)-RELATED"/>
    <property type="match status" value="1"/>
</dbReference>
<dbReference type="AlphaFoldDB" id="A0A5C6RGJ5"/>
<dbReference type="InterPro" id="IPR007409">
    <property type="entry name" value="Restrct_endonuc_type1_HsdR_N"/>
</dbReference>
<dbReference type="Gene3D" id="3.90.1570.30">
    <property type="match status" value="1"/>
</dbReference>
<evidence type="ECO:0000313" key="10">
    <source>
        <dbReference type="Proteomes" id="UP000321580"/>
    </source>
</evidence>
<dbReference type="EC" id="2.1.1.72" evidence="2"/>
<feature type="domain" description="Type II methyltransferase M.TaqI-like" evidence="8">
    <location>
        <begin position="456"/>
        <end position="652"/>
    </location>
</feature>
<proteinExistence type="inferred from homology"/>
<dbReference type="Gene3D" id="3.40.50.150">
    <property type="entry name" value="Vaccinia Virus protein VP39"/>
    <property type="match status" value="1"/>
</dbReference>
<feature type="domain" description="Restriction endonuclease type I HsdR N-terminal" evidence="7">
    <location>
        <begin position="35"/>
        <end position="150"/>
    </location>
</feature>
<dbReference type="GO" id="GO:0009307">
    <property type="term" value="P:DNA restriction-modification system"/>
    <property type="evidence" value="ECO:0007669"/>
    <property type="project" value="UniProtKB-KW"/>
</dbReference>
<dbReference type="Proteomes" id="UP000321580">
    <property type="component" value="Unassembled WGS sequence"/>
</dbReference>
<evidence type="ECO:0000259" key="8">
    <source>
        <dbReference type="Pfam" id="PF07669"/>
    </source>
</evidence>
<dbReference type="PANTHER" id="PTHR33841">
    <property type="entry name" value="DNA METHYLTRANSFERASE YEEA-RELATED"/>
    <property type="match status" value="1"/>
</dbReference>
<dbReference type="InterPro" id="IPR029063">
    <property type="entry name" value="SAM-dependent_MTases_sf"/>
</dbReference>
<keyword evidence="10" id="KW-1185">Reference proteome</keyword>
<dbReference type="SUPFAM" id="SSF53335">
    <property type="entry name" value="S-adenosyl-L-methionine-dependent methyltransferases"/>
    <property type="match status" value="1"/>
</dbReference>
<comment type="catalytic activity">
    <reaction evidence="6">
        <text>a 2'-deoxyadenosine in DNA + S-adenosyl-L-methionine = an N(6)-methyl-2'-deoxyadenosine in DNA + S-adenosyl-L-homocysteine + H(+)</text>
        <dbReference type="Rhea" id="RHEA:15197"/>
        <dbReference type="Rhea" id="RHEA-COMP:12418"/>
        <dbReference type="Rhea" id="RHEA-COMP:12419"/>
        <dbReference type="ChEBI" id="CHEBI:15378"/>
        <dbReference type="ChEBI" id="CHEBI:57856"/>
        <dbReference type="ChEBI" id="CHEBI:59789"/>
        <dbReference type="ChEBI" id="CHEBI:90615"/>
        <dbReference type="ChEBI" id="CHEBI:90616"/>
        <dbReference type="EC" id="2.1.1.72"/>
    </reaction>
</comment>